<protein>
    <submittedName>
        <fullName evidence="3">DUF4132 domain-containing protein</fullName>
    </submittedName>
</protein>
<reference evidence="2" key="2">
    <citation type="journal article" date="2021" name="PeerJ">
        <title>Extensive microbial diversity within the chicken gut microbiome revealed by metagenomics and culture.</title>
        <authorList>
            <person name="Gilroy R."/>
            <person name="Ravi A."/>
            <person name="Getino M."/>
            <person name="Pursley I."/>
            <person name="Horton D.L."/>
            <person name="Alikhan N.F."/>
            <person name="Baker D."/>
            <person name="Gharbi K."/>
            <person name="Hall N."/>
            <person name="Watson M."/>
            <person name="Adriaenssens E.M."/>
            <person name="Foster-Nyarko E."/>
            <person name="Jarju S."/>
            <person name="Secka A."/>
            <person name="Antonio M."/>
            <person name="Oren A."/>
            <person name="Chaudhuri R.R."/>
            <person name="La Ragione R."/>
            <person name="Hildebrand F."/>
            <person name="Pallen M.J."/>
        </authorList>
    </citation>
    <scope>NUCLEOTIDE SEQUENCE</scope>
    <source>
        <strain evidence="2">CHK154-13316</strain>
    </source>
</reference>
<dbReference type="Proteomes" id="UP000747074">
    <property type="component" value="Unassembled WGS sequence"/>
</dbReference>
<evidence type="ECO:0000313" key="4">
    <source>
        <dbReference type="Proteomes" id="UP000285503"/>
    </source>
</evidence>
<dbReference type="InterPro" id="IPR025406">
    <property type="entry name" value="DUF4132"/>
</dbReference>
<reference evidence="3 4" key="1">
    <citation type="submission" date="2018-08" db="EMBL/GenBank/DDBJ databases">
        <title>A genome reference for cultivated species of the human gut microbiota.</title>
        <authorList>
            <person name="Zou Y."/>
            <person name="Xue W."/>
            <person name="Luo G."/>
        </authorList>
    </citation>
    <scope>NUCLEOTIDE SEQUENCE [LARGE SCALE GENOMIC DNA]</scope>
    <source>
        <strain evidence="3 4">AF46-11NS</strain>
    </source>
</reference>
<gene>
    <name evidence="3" type="ORF">DW075_08415</name>
    <name evidence="2" type="ORF">K8V07_05855</name>
</gene>
<dbReference type="Proteomes" id="UP000285503">
    <property type="component" value="Unassembled WGS sequence"/>
</dbReference>
<name>A0A415FYC0_9BACE</name>
<evidence type="ECO:0000313" key="2">
    <source>
        <dbReference type="EMBL" id="HJG11435.1"/>
    </source>
</evidence>
<dbReference type="EMBL" id="QRNE01000036">
    <property type="protein sequence ID" value="RHK27986.1"/>
    <property type="molecule type" value="Genomic_DNA"/>
</dbReference>
<reference evidence="2" key="3">
    <citation type="submission" date="2021-09" db="EMBL/GenBank/DDBJ databases">
        <authorList>
            <person name="Gilroy R."/>
        </authorList>
    </citation>
    <scope>NUCLEOTIDE SEQUENCE</scope>
    <source>
        <strain evidence="2">CHK154-13316</strain>
    </source>
</reference>
<feature type="domain" description="DUF4132" evidence="1">
    <location>
        <begin position="338"/>
        <end position="473"/>
    </location>
</feature>
<dbReference type="AlphaFoldDB" id="A0A415FYC0"/>
<dbReference type="Pfam" id="PF13569">
    <property type="entry name" value="DUF4132"/>
    <property type="match status" value="1"/>
</dbReference>
<evidence type="ECO:0000313" key="3">
    <source>
        <dbReference type="EMBL" id="RHK27986.1"/>
    </source>
</evidence>
<evidence type="ECO:0000259" key="1">
    <source>
        <dbReference type="Pfam" id="PF13569"/>
    </source>
</evidence>
<organism evidence="3 4">
    <name type="scientific">Bacteroides xylanisolvens</name>
    <dbReference type="NCBI Taxonomy" id="371601"/>
    <lineage>
        <taxon>Bacteria</taxon>
        <taxon>Pseudomonadati</taxon>
        <taxon>Bacteroidota</taxon>
        <taxon>Bacteroidia</taxon>
        <taxon>Bacteroidales</taxon>
        <taxon>Bacteroidaceae</taxon>
        <taxon>Bacteroides</taxon>
    </lineage>
</organism>
<comment type="caution">
    <text evidence="3">The sequence shown here is derived from an EMBL/GenBank/DDBJ whole genome shotgun (WGS) entry which is preliminary data.</text>
</comment>
<proteinExistence type="predicted"/>
<accession>A0A415FYC0</accession>
<dbReference type="EMBL" id="DYVL01000076">
    <property type="protein sequence ID" value="HJG11435.1"/>
    <property type="molecule type" value="Genomic_DNA"/>
</dbReference>
<sequence length="582" mass="67689">MNMRKTAVDLQSMPDATLEWFARSYFCTSKKEKAEILQKFPEQPSMHLYNEGRYDEEILNERDEVFLLQLLYCRLPDVFKDMCSLYIGEKRLIACLLVALLLQNGEGEEEMDRLESHLPEMLPVLGSTTYYHMEPGSGSGYGGWGYCSLLFECSQAVRNWWNTYYQYLPDGDIEQQYEWRSSGINVFCGSRREWLRIPCADSMQLLYTAGWTQQDLFFAWSRTGCTMSLLPGVDAEVVATAVREHQTDAVAFLSDSLLKNKYYQREWYDFLYRYCRLSDIAPLEQGLTAKQKTIQAHCRELLEELQTEHPRLIRFRREMKAAGLLYDASFTDSPSDKKLQKRQRKLWMQAFVAGYTWHGKEWTDTFASGWNVQEGVAETLLWGRYHDEQLTGAFRYVDEHLVDEAGVVLRISPDDQIRLVHPVELSEKQLKTWRKLFRENKIKQFLPQLSSSCVTILPDEMNGTTCNRWFGCKNTELTVITTAGKWAMRQGQTNRGSYICFHITDDVHEIGAQIRFDRLWCGPEYNTETIVFREAVFYQLPQGDVMVSDEVPEVLRLQPETLPQRFINCVVTAFDSMAGKSK</sequence>